<organism evidence="5 6">
    <name type="scientific">Eleusine coracana subsp. coracana</name>
    <dbReference type="NCBI Taxonomy" id="191504"/>
    <lineage>
        <taxon>Eukaryota</taxon>
        <taxon>Viridiplantae</taxon>
        <taxon>Streptophyta</taxon>
        <taxon>Embryophyta</taxon>
        <taxon>Tracheophyta</taxon>
        <taxon>Spermatophyta</taxon>
        <taxon>Magnoliopsida</taxon>
        <taxon>Liliopsida</taxon>
        <taxon>Poales</taxon>
        <taxon>Poaceae</taxon>
        <taxon>PACMAD clade</taxon>
        <taxon>Chloridoideae</taxon>
        <taxon>Cynodonteae</taxon>
        <taxon>Eleusininae</taxon>
        <taxon>Eleusine</taxon>
    </lineage>
</organism>
<dbReference type="EMBL" id="BQKI01000009">
    <property type="protein sequence ID" value="GJN02506.1"/>
    <property type="molecule type" value="Genomic_DNA"/>
</dbReference>
<dbReference type="GO" id="GO:1990414">
    <property type="term" value="P:replication-born double-strand break repair via sister chromatid exchange"/>
    <property type="evidence" value="ECO:0007669"/>
    <property type="project" value="TreeGrafter"/>
</dbReference>
<reference evidence="5" key="1">
    <citation type="journal article" date="2018" name="DNA Res.">
        <title>Multiple hybrid de novo genome assembly of finger millet, an orphan allotetraploid crop.</title>
        <authorList>
            <person name="Hatakeyama M."/>
            <person name="Aluri S."/>
            <person name="Balachadran M.T."/>
            <person name="Sivarajan S.R."/>
            <person name="Patrignani A."/>
            <person name="Gruter S."/>
            <person name="Poveda L."/>
            <person name="Shimizu-Inatsugi R."/>
            <person name="Baeten J."/>
            <person name="Francoijs K.J."/>
            <person name="Nataraja K.N."/>
            <person name="Reddy Y.A.N."/>
            <person name="Phadnis S."/>
            <person name="Ravikumar R.L."/>
            <person name="Schlapbach R."/>
            <person name="Sreeman S.M."/>
            <person name="Shimizu K.K."/>
        </authorList>
    </citation>
    <scope>NUCLEOTIDE SEQUENCE</scope>
</reference>
<feature type="compositionally biased region" description="Polar residues" evidence="3">
    <location>
        <begin position="473"/>
        <end position="484"/>
    </location>
</feature>
<accession>A0AAV5CWK4</accession>
<comment type="subcellular location">
    <subcellularLocation>
        <location evidence="1">Nucleus</location>
    </subcellularLocation>
</comment>
<dbReference type="PANTHER" id="PTHR12585">
    <property type="entry name" value="SCC1 / RAD21 FAMILY MEMBER"/>
    <property type="match status" value="1"/>
</dbReference>
<dbReference type="InterPro" id="IPR039781">
    <property type="entry name" value="Rad21/Rec8-like"/>
</dbReference>
<dbReference type="GO" id="GO:0008278">
    <property type="term" value="C:cohesin complex"/>
    <property type="evidence" value="ECO:0007669"/>
    <property type="project" value="InterPro"/>
</dbReference>
<keyword evidence="6" id="KW-1185">Reference proteome</keyword>
<proteinExistence type="predicted"/>
<evidence type="ECO:0000313" key="6">
    <source>
        <dbReference type="Proteomes" id="UP001054889"/>
    </source>
</evidence>
<evidence type="ECO:0000259" key="4">
    <source>
        <dbReference type="Pfam" id="PF04825"/>
    </source>
</evidence>
<dbReference type="GO" id="GO:0003682">
    <property type="term" value="F:chromatin binding"/>
    <property type="evidence" value="ECO:0007669"/>
    <property type="project" value="TreeGrafter"/>
</dbReference>
<name>A0AAV5CWK4_ELECO</name>
<evidence type="ECO:0000313" key="5">
    <source>
        <dbReference type="EMBL" id="GJN02506.1"/>
    </source>
</evidence>
<dbReference type="Proteomes" id="UP001054889">
    <property type="component" value="Unassembled WGS sequence"/>
</dbReference>
<gene>
    <name evidence="5" type="primary">ga19865</name>
    <name evidence="5" type="ORF">PR202_ga19865</name>
</gene>
<evidence type="ECO:0000256" key="2">
    <source>
        <dbReference type="ARBA" id="ARBA00023242"/>
    </source>
</evidence>
<dbReference type="CDD" id="cd21793">
    <property type="entry name" value="Rad21_Rec8_M_AtSYN1-like"/>
    <property type="match status" value="1"/>
</dbReference>
<dbReference type="Pfam" id="PF04825">
    <property type="entry name" value="Rad21_Rec8_N"/>
    <property type="match status" value="1"/>
</dbReference>
<protein>
    <recommendedName>
        <fullName evidence="4">Rad21/Rec8-like protein N-terminal domain-containing protein</fullName>
    </recommendedName>
</protein>
<feature type="region of interest" description="Disordered" evidence="3">
    <location>
        <begin position="525"/>
        <end position="548"/>
    </location>
</feature>
<dbReference type="GO" id="GO:0005634">
    <property type="term" value="C:nucleus"/>
    <property type="evidence" value="ECO:0007669"/>
    <property type="project" value="UniProtKB-SubCell"/>
</dbReference>
<feature type="domain" description="Rad21/Rec8-like protein N-terminal" evidence="4">
    <location>
        <begin position="1"/>
        <end position="47"/>
    </location>
</feature>
<evidence type="ECO:0000256" key="3">
    <source>
        <dbReference type="SAM" id="MobiDB-lite"/>
    </source>
</evidence>
<dbReference type="AlphaFoldDB" id="A0AAV5CWK4"/>
<comment type="caution">
    <text evidence="5">The sequence shown here is derived from an EMBL/GenBank/DDBJ whole genome shotgun (WGS) entry which is preliminary data.</text>
</comment>
<dbReference type="InterPro" id="IPR006910">
    <property type="entry name" value="Rad21_Rec8_N"/>
</dbReference>
<dbReference type="PANTHER" id="PTHR12585:SF73">
    <property type="entry name" value="SISTER CHROMATID COHESION 1 PROTEIN 2"/>
    <property type="match status" value="1"/>
</dbReference>
<sequence>MSCSNRLLNKKGPLATVWVAALRCAEALTRDQVASTDIVASVGKCSTSVMIAITFITHLDQDAALNQLNQRATSSYAVDSYCLMPEYISLPPEVIGAIDEVNNILDLSTKGHEPERESQDTDSVWFTPVKDVLPPETMEIMAEREDPSNKRKMGDESVRKVNMDKDVGSSCSTILPDVLPPETMEIMAEGKDPSNKREMGDESVRKVNMDKDVGSSCSTILPESPEQQISENALKNMTSASQSANYPTIEESENGLFIGKSNTGQSVGGFHENETEENELLGKSNTGLPVGGFQRHEAQELESLEQSISSCKTQAMATNDLSPSTPEPLPGPPFLSTFMVKTPANIERRQSTRKRKRDYYNKEDYLPTEREKRPRGFPKIDEVLVIPNGIMKAIIEEEPDTALTRKMASHTYLASWKKAKIGSLPDNFMDPLIPCRTSVNLDSLTTPEAPENSCGESVKARRRLSYKLSESSKSCKASGATEQENVFDKPRKRKSGGPTEFEVPVGSDTEIGHLQDDVCGCNNDKAKEQGTHIKGDEPILTDKGLHESENYTSLHNEALCADP</sequence>
<feature type="compositionally biased region" description="Basic and acidic residues" evidence="3">
    <location>
        <begin position="525"/>
        <end position="537"/>
    </location>
</feature>
<keyword evidence="2" id="KW-0539">Nucleus</keyword>
<dbReference type="GO" id="GO:0007062">
    <property type="term" value="P:sister chromatid cohesion"/>
    <property type="evidence" value="ECO:0007669"/>
    <property type="project" value="InterPro"/>
</dbReference>
<reference evidence="5" key="2">
    <citation type="submission" date="2021-12" db="EMBL/GenBank/DDBJ databases">
        <title>Resequencing data analysis of finger millet.</title>
        <authorList>
            <person name="Hatakeyama M."/>
            <person name="Aluri S."/>
            <person name="Balachadran M.T."/>
            <person name="Sivarajan S.R."/>
            <person name="Poveda L."/>
            <person name="Shimizu-Inatsugi R."/>
            <person name="Schlapbach R."/>
            <person name="Sreeman S.M."/>
            <person name="Shimizu K.K."/>
        </authorList>
    </citation>
    <scope>NUCLEOTIDE SEQUENCE</scope>
</reference>
<evidence type="ECO:0000256" key="1">
    <source>
        <dbReference type="ARBA" id="ARBA00004123"/>
    </source>
</evidence>
<feature type="region of interest" description="Disordered" evidence="3">
    <location>
        <begin position="473"/>
        <end position="509"/>
    </location>
</feature>